<dbReference type="SUPFAM" id="SSF52743">
    <property type="entry name" value="Subtilisin-like"/>
    <property type="match status" value="1"/>
</dbReference>
<dbReference type="EMBL" id="JALJOT010000015">
    <property type="protein sequence ID" value="KAK9902729.1"/>
    <property type="molecule type" value="Genomic_DNA"/>
</dbReference>
<name>A0ABR2YCY2_9CHLO</name>
<organism evidence="1 2">
    <name type="scientific">Coccomyxa subellipsoidea</name>
    <dbReference type="NCBI Taxonomy" id="248742"/>
    <lineage>
        <taxon>Eukaryota</taxon>
        <taxon>Viridiplantae</taxon>
        <taxon>Chlorophyta</taxon>
        <taxon>core chlorophytes</taxon>
        <taxon>Trebouxiophyceae</taxon>
        <taxon>Trebouxiophyceae incertae sedis</taxon>
        <taxon>Coccomyxaceae</taxon>
        <taxon>Coccomyxa</taxon>
    </lineage>
</organism>
<comment type="caution">
    <text evidence="1">The sequence shown here is derived from an EMBL/GenBank/DDBJ whole genome shotgun (WGS) entry which is preliminary data.</text>
</comment>
<evidence type="ECO:0000313" key="1">
    <source>
        <dbReference type="EMBL" id="KAK9902729.1"/>
    </source>
</evidence>
<dbReference type="Proteomes" id="UP001491310">
    <property type="component" value="Unassembled WGS sequence"/>
</dbReference>
<keyword evidence="2" id="KW-1185">Reference proteome</keyword>
<dbReference type="InterPro" id="IPR036852">
    <property type="entry name" value="Peptidase_S8/S53_dom_sf"/>
</dbReference>
<protein>
    <submittedName>
        <fullName evidence="1">Uncharacterized protein</fullName>
    </submittedName>
</protein>
<reference evidence="1 2" key="1">
    <citation type="journal article" date="2024" name="Nat. Commun.">
        <title>Phylogenomics reveals the evolutionary origins of lichenization in chlorophyte algae.</title>
        <authorList>
            <person name="Puginier C."/>
            <person name="Libourel C."/>
            <person name="Otte J."/>
            <person name="Skaloud P."/>
            <person name="Haon M."/>
            <person name="Grisel S."/>
            <person name="Petersen M."/>
            <person name="Berrin J.G."/>
            <person name="Delaux P.M."/>
            <person name="Dal Grande F."/>
            <person name="Keller J."/>
        </authorList>
    </citation>
    <scope>NUCLEOTIDE SEQUENCE [LARGE SCALE GENOMIC DNA]</scope>
    <source>
        <strain evidence="1 2">SAG 216-7</strain>
    </source>
</reference>
<sequence length="84" mass="9034">MWAAWKAATDAVAGETLPFSAEVVYNLADKMTDIYEGNNGFYKAKKKYDLCTGLGVPNAGFTAAWLEENGVKYDPTAASKTSTS</sequence>
<accession>A0ABR2YCY2</accession>
<dbReference type="Gene3D" id="3.40.50.200">
    <property type="entry name" value="Peptidase S8/S53 domain"/>
    <property type="match status" value="1"/>
</dbReference>
<proteinExistence type="predicted"/>
<evidence type="ECO:0000313" key="2">
    <source>
        <dbReference type="Proteomes" id="UP001491310"/>
    </source>
</evidence>
<gene>
    <name evidence="1" type="ORF">WJX75_004203</name>
</gene>